<dbReference type="PROSITE" id="PS00108">
    <property type="entry name" value="PROTEIN_KINASE_ST"/>
    <property type="match status" value="2"/>
</dbReference>
<evidence type="ECO:0000313" key="18">
    <source>
        <dbReference type="EMBL" id="OBS77168.1"/>
    </source>
</evidence>
<evidence type="ECO:0000256" key="11">
    <source>
        <dbReference type="ARBA" id="ARBA00047899"/>
    </source>
</evidence>
<dbReference type="GO" id="GO:0004674">
    <property type="term" value="F:protein serine/threonine kinase activity"/>
    <property type="evidence" value="ECO:0007669"/>
    <property type="project" value="UniProtKB-KW"/>
</dbReference>
<dbReference type="SUPFAM" id="SSF56112">
    <property type="entry name" value="Protein kinase-like (PK-like)"/>
    <property type="match status" value="2"/>
</dbReference>
<feature type="domain" description="Protein kinase" evidence="16">
    <location>
        <begin position="1"/>
        <end position="249"/>
    </location>
</feature>
<feature type="domain" description="AGC-kinase C-terminal" evidence="17">
    <location>
        <begin position="250"/>
        <end position="319"/>
    </location>
</feature>
<dbReference type="InterPro" id="IPR016239">
    <property type="entry name" value="Ribosomal_S6_kinase_II"/>
</dbReference>
<proteinExistence type="inferred from homology"/>
<dbReference type="GO" id="GO:0106310">
    <property type="term" value="F:protein serine kinase activity"/>
    <property type="evidence" value="ECO:0007669"/>
    <property type="project" value="RHEA"/>
</dbReference>
<dbReference type="InterPro" id="IPR017441">
    <property type="entry name" value="Protein_kinase_ATP_BS"/>
</dbReference>
<dbReference type="GO" id="GO:0000287">
    <property type="term" value="F:magnesium ion binding"/>
    <property type="evidence" value="ECO:0007669"/>
    <property type="project" value="InterPro"/>
</dbReference>
<dbReference type="Proteomes" id="UP000092124">
    <property type="component" value="Unassembled WGS sequence"/>
</dbReference>
<dbReference type="EC" id="2.7.11.1" evidence="3"/>
<dbReference type="FunFam" id="1.10.510.10:FF:000010">
    <property type="entry name" value="Ribosomal protein S6 kinase"/>
    <property type="match status" value="1"/>
</dbReference>
<gene>
    <name evidence="18" type="ORF">A6R68_16390</name>
</gene>
<dbReference type="InterPro" id="IPR008271">
    <property type="entry name" value="Ser/Thr_kinase_AS"/>
</dbReference>
<evidence type="ECO:0000256" key="12">
    <source>
        <dbReference type="ARBA" id="ARBA00048679"/>
    </source>
</evidence>
<evidence type="ECO:0000256" key="9">
    <source>
        <dbReference type="ARBA" id="ARBA00022777"/>
    </source>
</evidence>
<accession>A0A1A6HF05</accession>
<comment type="cofactor">
    <cofactor evidence="1">
        <name>Mg(2+)</name>
        <dbReference type="ChEBI" id="CHEBI:18420"/>
    </cofactor>
</comment>
<feature type="binding site" evidence="14">
    <location>
        <position position="22"/>
    </location>
    <ligand>
        <name>ATP</name>
        <dbReference type="ChEBI" id="CHEBI:30616"/>
    </ligand>
</feature>
<keyword evidence="4" id="KW-0723">Serine/threonine-protein kinase</keyword>
<dbReference type="GO" id="GO:0035556">
    <property type="term" value="P:intracellular signal transduction"/>
    <property type="evidence" value="ECO:0007669"/>
    <property type="project" value="InterPro"/>
</dbReference>
<evidence type="ECO:0000256" key="4">
    <source>
        <dbReference type="ARBA" id="ARBA00022527"/>
    </source>
</evidence>
<dbReference type="PIRSF" id="PIRSF000606">
    <property type="entry name" value="Ribsml_S6_kin_2"/>
    <property type="match status" value="1"/>
</dbReference>
<dbReference type="GO" id="GO:0005524">
    <property type="term" value="F:ATP binding"/>
    <property type="evidence" value="ECO:0007669"/>
    <property type="project" value="UniProtKB-UniRule"/>
</dbReference>
<dbReference type="EMBL" id="LZPO01034338">
    <property type="protein sequence ID" value="OBS77168.1"/>
    <property type="molecule type" value="Genomic_DNA"/>
</dbReference>
<evidence type="ECO:0000256" key="14">
    <source>
        <dbReference type="PIRSR" id="PIRSR000606-51"/>
    </source>
</evidence>
<keyword evidence="6" id="KW-0808">Transferase</keyword>
<evidence type="ECO:0000256" key="6">
    <source>
        <dbReference type="ARBA" id="ARBA00022679"/>
    </source>
</evidence>
<dbReference type="SMART" id="SM00133">
    <property type="entry name" value="S_TK_X"/>
    <property type="match status" value="1"/>
</dbReference>
<dbReference type="PROSITE" id="PS50011">
    <property type="entry name" value="PROTEIN_KINASE_DOM"/>
    <property type="match status" value="2"/>
</dbReference>
<evidence type="ECO:0000256" key="15">
    <source>
        <dbReference type="PROSITE-ProRule" id="PRU10141"/>
    </source>
</evidence>
<evidence type="ECO:0000259" key="17">
    <source>
        <dbReference type="PROSITE" id="PS51285"/>
    </source>
</evidence>
<protein>
    <recommendedName>
        <fullName evidence="3">non-specific serine/threonine protein kinase</fullName>
        <ecNumber evidence="3">2.7.11.1</ecNumber>
    </recommendedName>
</protein>
<feature type="binding site" evidence="14 15">
    <location>
        <position position="373"/>
    </location>
    <ligand>
        <name>ATP</name>
        <dbReference type="ChEBI" id="CHEBI:30616"/>
    </ligand>
</feature>
<dbReference type="InterPro" id="IPR011009">
    <property type="entry name" value="Kinase-like_dom_sf"/>
</dbReference>
<dbReference type="Pfam" id="PF00433">
    <property type="entry name" value="Pkinase_C"/>
    <property type="match status" value="1"/>
</dbReference>
<evidence type="ECO:0000313" key="19">
    <source>
        <dbReference type="Proteomes" id="UP000092124"/>
    </source>
</evidence>
<evidence type="ECO:0000256" key="1">
    <source>
        <dbReference type="ARBA" id="ARBA00001946"/>
    </source>
</evidence>
<evidence type="ECO:0000256" key="8">
    <source>
        <dbReference type="ARBA" id="ARBA00022741"/>
    </source>
</evidence>
<dbReference type="Gene3D" id="1.10.510.10">
    <property type="entry name" value="Transferase(Phosphotransferase) domain 1"/>
    <property type="match status" value="3"/>
</dbReference>
<evidence type="ECO:0000256" key="13">
    <source>
        <dbReference type="PIRSR" id="PIRSR000606-50"/>
    </source>
</evidence>
<keyword evidence="8 14" id="KW-0547">Nucleotide-binding</keyword>
<evidence type="ECO:0000256" key="5">
    <source>
        <dbReference type="ARBA" id="ARBA00022553"/>
    </source>
</evidence>
<name>A0A1A6HF05_NEOLE</name>
<keyword evidence="19" id="KW-1185">Reference proteome</keyword>
<keyword evidence="10 14" id="KW-0067">ATP-binding</keyword>
<comment type="catalytic activity">
    <reaction evidence="11">
        <text>L-threonyl-[protein] + ATP = O-phospho-L-threonyl-[protein] + ADP + H(+)</text>
        <dbReference type="Rhea" id="RHEA:46608"/>
        <dbReference type="Rhea" id="RHEA-COMP:11060"/>
        <dbReference type="Rhea" id="RHEA-COMP:11605"/>
        <dbReference type="ChEBI" id="CHEBI:15378"/>
        <dbReference type="ChEBI" id="CHEBI:30013"/>
        <dbReference type="ChEBI" id="CHEBI:30616"/>
        <dbReference type="ChEBI" id="CHEBI:61977"/>
        <dbReference type="ChEBI" id="CHEBI:456216"/>
        <dbReference type="EC" id="2.7.11.1"/>
    </reaction>
</comment>
<dbReference type="InterPro" id="IPR017892">
    <property type="entry name" value="Pkinase_C"/>
</dbReference>
<dbReference type="AlphaFoldDB" id="A0A1A6HF05"/>
<dbReference type="PROSITE" id="PS51285">
    <property type="entry name" value="AGC_KINASE_CTER"/>
    <property type="match status" value="1"/>
</dbReference>
<sequence>MLAVFLVKKISGSDARQLYAMKVLKKATLKVRDRVRTKMERDILVEVNHPFIVKLHYAFQTEGKLYLILDFLRGGDLFTRLSKEVMFTEEDVKFYLAELALALDHLHSLGIIYRDLKPENILLDEEGHIKLTDFGLSKESIDHEKKAYSFCGTVEYMAPEVVNRRGHTQSADWWSFGVLMFEMLTGTLPFQGKDRKETMTMILKAKLGMPQFLSPEAQSLLRMLFKRNPANRLGAGPDGVEEIKRHSFFSTIDWNKLYRREIHPPFKPATGRPEDTFYFDPEFTAKTPKDSPGIPPSANAHQLFRGFSFVAITSDDESQAMQTVGVHSIVQQLHRNSIQFTDGYEVKEDIGVGSYSVCKRCIHKATNMEFAVKIIDKSKRDPTEEIEILLRYGQHPNIITLKDVYDDGKYVYVVTELMKGGELLDKILRQKFFSEREASAVLFTITKTVEYLHAQGVVHRDLKPSNILYVDESGNPESIRICDFGFAKQLRAENGLLMTPCYTANFVAPEDLVSKMLHVDPHQRLTAALVLRHPWIVHWDQLPQYQLNRQDAPHLVKGAMAATYSALNRNQSPVLEPVGRSTLAQRRGIKKITSTAL</sequence>
<dbReference type="STRING" id="56216.A0A1A6HF05"/>
<evidence type="ECO:0000259" key="16">
    <source>
        <dbReference type="PROSITE" id="PS50011"/>
    </source>
</evidence>
<comment type="catalytic activity">
    <reaction evidence="12">
        <text>L-seryl-[protein] + ATP = O-phospho-L-seryl-[protein] + ADP + H(+)</text>
        <dbReference type="Rhea" id="RHEA:17989"/>
        <dbReference type="Rhea" id="RHEA-COMP:9863"/>
        <dbReference type="Rhea" id="RHEA-COMP:11604"/>
        <dbReference type="ChEBI" id="CHEBI:15378"/>
        <dbReference type="ChEBI" id="CHEBI:29999"/>
        <dbReference type="ChEBI" id="CHEBI:30616"/>
        <dbReference type="ChEBI" id="CHEBI:83421"/>
        <dbReference type="ChEBI" id="CHEBI:456216"/>
        <dbReference type="EC" id="2.7.11.1"/>
    </reaction>
</comment>
<feature type="active site" description="Proton acceptor" evidence="13">
    <location>
        <position position="115"/>
    </location>
</feature>
<comment type="caution">
    <text evidence="18">The sequence shown here is derived from an EMBL/GenBank/DDBJ whole genome shotgun (WGS) entry which is preliminary data.</text>
</comment>
<feature type="domain" description="Protein kinase" evidence="16">
    <location>
        <begin position="344"/>
        <end position="597"/>
    </location>
</feature>
<dbReference type="FunFam" id="3.30.200.20:FF:000121">
    <property type="entry name" value="Ribosomal protein S6 kinase"/>
    <property type="match status" value="1"/>
</dbReference>
<evidence type="ECO:0000256" key="3">
    <source>
        <dbReference type="ARBA" id="ARBA00012513"/>
    </source>
</evidence>
<evidence type="ECO:0000256" key="7">
    <source>
        <dbReference type="ARBA" id="ARBA00022737"/>
    </source>
</evidence>
<dbReference type="OrthoDB" id="63267at2759"/>
<evidence type="ECO:0000256" key="10">
    <source>
        <dbReference type="ARBA" id="ARBA00022840"/>
    </source>
</evidence>
<reference evidence="18 19" key="1">
    <citation type="submission" date="2016-06" db="EMBL/GenBank/DDBJ databases">
        <title>The Draft Genome Sequence and Annotation of the Desert Woodrat Neotoma lepida.</title>
        <authorList>
            <person name="Campbell M."/>
            <person name="Oakeson K.F."/>
            <person name="Yandell M."/>
            <person name="Halpert J.R."/>
            <person name="Dearing D."/>
        </authorList>
    </citation>
    <scope>NUCLEOTIDE SEQUENCE [LARGE SCALE GENOMIC DNA]</scope>
    <source>
        <strain evidence="18">417</strain>
        <tissue evidence="18">Liver</tissue>
    </source>
</reference>
<feature type="binding site" evidence="14">
    <location>
        <begin position="350"/>
        <end position="358"/>
    </location>
    <ligand>
        <name>ATP</name>
        <dbReference type="ChEBI" id="CHEBI:30616"/>
    </ligand>
</feature>
<dbReference type="InterPro" id="IPR041906">
    <property type="entry name" value="RSK_N"/>
</dbReference>
<dbReference type="SMART" id="SM00220">
    <property type="entry name" value="S_TKc"/>
    <property type="match status" value="2"/>
</dbReference>
<dbReference type="InterPro" id="IPR000719">
    <property type="entry name" value="Prot_kinase_dom"/>
</dbReference>
<dbReference type="CDD" id="cd05582">
    <property type="entry name" value="STKc_RSK_N"/>
    <property type="match status" value="1"/>
</dbReference>
<dbReference type="PROSITE" id="PS00107">
    <property type="entry name" value="PROTEIN_KINASE_ATP"/>
    <property type="match status" value="1"/>
</dbReference>
<dbReference type="Pfam" id="PF00069">
    <property type="entry name" value="Pkinase"/>
    <property type="match status" value="2"/>
</dbReference>
<dbReference type="Gene3D" id="3.30.200.20">
    <property type="entry name" value="Phosphorylase Kinase, domain 1"/>
    <property type="match status" value="2"/>
</dbReference>
<evidence type="ECO:0000256" key="2">
    <source>
        <dbReference type="ARBA" id="ARBA00009804"/>
    </source>
</evidence>
<keyword evidence="7" id="KW-0677">Repeat</keyword>
<feature type="active site" description="Proton acceptor" evidence="13">
    <location>
        <position position="461"/>
    </location>
</feature>
<keyword evidence="9" id="KW-0418">Kinase</keyword>
<dbReference type="InterPro" id="IPR000961">
    <property type="entry name" value="AGC-kinase_C"/>
</dbReference>
<organism evidence="18 19">
    <name type="scientific">Neotoma lepida</name>
    <name type="common">Desert woodrat</name>
    <dbReference type="NCBI Taxonomy" id="56216"/>
    <lineage>
        <taxon>Eukaryota</taxon>
        <taxon>Metazoa</taxon>
        <taxon>Chordata</taxon>
        <taxon>Craniata</taxon>
        <taxon>Vertebrata</taxon>
        <taxon>Euteleostomi</taxon>
        <taxon>Mammalia</taxon>
        <taxon>Eutheria</taxon>
        <taxon>Euarchontoglires</taxon>
        <taxon>Glires</taxon>
        <taxon>Rodentia</taxon>
        <taxon>Myomorpha</taxon>
        <taxon>Muroidea</taxon>
        <taxon>Cricetidae</taxon>
        <taxon>Neotominae</taxon>
        <taxon>Neotoma</taxon>
    </lineage>
</organism>
<comment type="similarity">
    <text evidence="2">Belongs to the protein kinase superfamily. AGC Ser/Thr protein kinase family. S6 kinase subfamily.</text>
</comment>
<dbReference type="PANTHER" id="PTHR24351">
    <property type="entry name" value="RIBOSOMAL PROTEIN S6 KINASE"/>
    <property type="match status" value="1"/>
</dbReference>
<keyword evidence="5" id="KW-0597">Phosphoprotein</keyword>